<dbReference type="Proteomes" id="UP000299102">
    <property type="component" value="Unassembled WGS sequence"/>
</dbReference>
<evidence type="ECO:0000313" key="2">
    <source>
        <dbReference type="Proteomes" id="UP000299102"/>
    </source>
</evidence>
<sequence>MLHILTLARESKPTGYFPLTYNMNIARPEPCSTSNGKNPKIGSAVSPVVSVMSLLFDLDDPRDGGRYCAGVAEGRPTATPLIIYSV</sequence>
<dbReference type="AlphaFoldDB" id="A0A4C1T6M0"/>
<accession>A0A4C1T6M0</accession>
<protein>
    <submittedName>
        <fullName evidence="1">Uncharacterized protein</fullName>
    </submittedName>
</protein>
<comment type="caution">
    <text evidence="1">The sequence shown here is derived from an EMBL/GenBank/DDBJ whole genome shotgun (WGS) entry which is preliminary data.</text>
</comment>
<gene>
    <name evidence="1" type="ORF">EVAR_78413_1</name>
</gene>
<proteinExistence type="predicted"/>
<reference evidence="1 2" key="1">
    <citation type="journal article" date="2019" name="Commun. Biol.">
        <title>The bagworm genome reveals a unique fibroin gene that provides high tensile strength.</title>
        <authorList>
            <person name="Kono N."/>
            <person name="Nakamura H."/>
            <person name="Ohtoshi R."/>
            <person name="Tomita M."/>
            <person name="Numata K."/>
            <person name="Arakawa K."/>
        </authorList>
    </citation>
    <scope>NUCLEOTIDE SEQUENCE [LARGE SCALE GENOMIC DNA]</scope>
</reference>
<keyword evidence="2" id="KW-1185">Reference proteome</keyword>
<name>A0A4C1T6M0_EUMVA</name>
<evidence type="ECO:0000313" key="1">
    <source>
        <dbReference type="EMBL" id="GBP09087.1"/>
    </source>
</evidence>
<dbReference type="EMBL" id="BGZK01000033">
    <property type="protein sequence ID" value="GBP09087.1"/>
    <property type="molecule type" value="Genomic_DNA"/>
</dbReference>
<organism evidence="1 2">
    <name type="scientific">Eumeta variegata</name>
    <name type="common">Bagworm moth</name>
    <name type="synonym">Eumeta japonica</name>
    <dbReference type="NCBI Taxonomy" id="151549"/>
    <lineage>
        <taxon>Eukaryota</taxon>
        <taxon>Metazoa</taxon>
        <taxon>Ecdysozoa</taxon>
        <taxon>Arthropoda</taxon>
        <taxon>Hexapoda</taxon>
        <taxon>Insecta</taxon>
        <taxon>Pterygota</taxon>
        <taxon>Neoptera</taxon>
        <taxon>Endopterygota</taxon>
        <taxon>Lepidoptera</taxon>
        <taxon>Glossata</taxon>
        <taxon>Ditrysia</taxon>
        <taxon>Tineoidea</taxon>
        <taxon>Psychidae</taxon>
        <taxon>Oiketicinae</taxon>
        <taxon>Eumeta</taxon>
    </lineage>
</organism>